<dbReference type="InterPro" id="IPR050834">
    <property type="entry name" value="Glycosyltransf_2"/>
</dbReference>
<comment type="caution">
    <text evidence="4">The sequence shown here is derived from an EMBL/GenBank/DDBJ whole genome shotgun (WGS) entry which is preliminary data.</text>
</comment>
<dbReference type="PANTHER" id="PTHR43685">
    <property type="entry name" value="GLYCOSYLTRANSFERASE"/>
    <property type="match status" value="1"/>
</dbReference>
<dbReference type="InterPro" id="IPR001173">
    <property type="entry name" value="Glyco_trans_2-like"/>
</dbReference>
<protein>
    <submittedName>
        <fullName evidence="4">Uncharacterized protein</fullName>
    </submittedName>
</protein>
<reference evidence="4 5" key="1">
    <citation type="submission" date="2018-10" db="EMBL/GenBank/DDBJ databases">
        <title>Genomic Encyclopedia of Archaeal and Bacterial Type Strains, Phase II (KMG-II): from individual species to whole genera.</title>
        <authorList>
            <person name="Goeker M."/>
        </authorList>
    </citation>
    <scope>NUCLEOTIDE SEQUENCE [LARGE SCALE GENOMIC DNA]</scope>
    <source>
        <strain evidence="4 5">DSM 29537</strain>
    </source>
</reference>
<feature type="domain" description="Glycosyltransferase 2-like" evidence="2">
    <location>
        <begin position="5"/>
        <end position="157"/>
    </location>
</feature>
<dbReference type="PANTHER" id="PTHR43685:SF3">
    <property type="entry name" value="SLR2126 PROTEIN"/>
    <property type="match status" value="1"/>
</dbReference>
<dbReference type="RefSeq" id="WP_121374775.1">
    <property type="nucleotide sequence ID" value="NZ_RBLC01000001.1"/>
</dbReference>
<feature type="domain" description="Galactosyltransferase C-terminal" evidence="3">
    <location>
        <begin position="168"/>
        <end position="229"/>
    </location>
</feature>
<dbReference type="Pfam" id="PF02709">
    <property type="entry name" value="Glyco_transf_7C"/>
    <property type="match status" value="1"/>
</dbReference>
<keyword evidence="5" id="KW-1185">Reference proteome</keyword>
<dbReference type="EMBL" id="RBLC01000001">
    <property type="protein sequence ID" value="RKS25364.1"/>
    <property type="molecule type" value="Genomic_DNA"/>
</dbReference>
<dbReference type="Proteomes" id="UP000277579">
    <property type="component" value="Unassembled WGS sequence"/>
</dbReference>
<dbReference type="InterPro" id="IPR029044">
    <property type="entry name" value="Nucleotide-diphossugar_trans"/>
</dbReference>
<dbReference type="AlphaFoldDB" id="A0A495MHB3"/>
<gene>
    <name evidence="4" type="ORF">CLV94_0394</name>
</gene>
<evidence type="ECO:0000313" key="5">
    <source>
        <dbReference type="Proteomes" id="UP000277579"/>
    </source>
</evidence>
<evidence type="ECO:0000313" key="4">
    <source>
        <dbReference type="EMBL" id="RKS25364.1"/>
    </source>
</evidence>
<proteinExistence type="predicted"/>
<dbReference type="Pfam" id="PF00535">
    <property type="entry name" value="Glycos_transf_2"/>
    <property type="match status" value="1"/>
</dbReference>
<dbReference type="Gene3D" id="3.90.550.10">
    <property type="entry name" value="Spore Coat Polysaccharide Biosynthesis Protein SpsA, Chain A"/>
    <property type="match status" value="1"/>
</dbReference>
<dbReference type="GO" id="GO:0016740">
    <property type="term" value="F:transferase activity"/>
    <property type="evidence" value="ECO:0007669"/>
    <property type="project" value="UniProtKB-KW"/>
</dbReference>
<dbReference type="OrthoDB" id="9801954at2"/>
<evidence type="ECO:0000259" key="3">
    <source>
        <dbReference type="Pfam" id="PF02709"/>
    </source>
</evidence>
<name>A0A495MHB3_9FLAO</name>
<evidence type="ECO:0000259" key="2">
    <source>
        <dbReference type="Pfam" id="PF00535"/>
    </source>
</evidence>
<organism evidence="4 5">
    <name type="scientific">Flavobacterium endophyticum</name>
    <dbReference type="NCBI Taxonomy" id="1540163"/>
    <lineage>
        <taxon>Bacteria</taxon>
        <taxon>Pseudomonadati</taxon>
        <taxon>Bacteroidota</taxon>
        <taxon>Flavobacteriia</taxon>
        <taxon>Flavobacteriales</taxon>
        <taxon>Flavobacteriaceae</taxon>
        <taxon>Flavobacterium</taxon>
    </lineage>
</organism>
<accession>A0A495MHB3</accession>
<keyword evidence="1" id="KW-0808">Transferase</keyword>
<dbReference type="SUPFAM" id="SSF53448">
    <property type="entry name" value="Nucleotide-diphospho-sugar transferases"/>
    <property type="match status" value="1"/>
</dbReference>
<dbReference type="InterPro" id="IPR027791">
    <property type="entry name" value="Galactosyl_T_C"/>
</dbReference>
<evidence type="ECO:0000256" key="1">
    <source>
        <dbReference type="ARBA" id="ARBA00022679"/>
    </source>
</evidence>
<dbReference type="CDD" id="cd06420">
    <property type="entry name" value="GT2_Chondriotin_Pol_N"/>
    <property type="match status" value="1"/>
</dbReference>
<sequence>MKICLIITTYNWPEALELSLQSIVRQKKQPDEVIIADDGSRQETRDLINSYKSKIKNLKHAWHEDTGYQRAKILNKSIMMSESDFIITTDQDCILDKNFILDYSLQAEEGFYISGYRINLRERLTKRLVRRKRLPNLHEIFVETKWNVKHQIRARFMWNRTNRYISGSSNGTYGCNMGFFKKDVMAINGYNEDFVGWGPEDSEMTQRLMNNGIGWKRVYYSAILYHMYHPILCRKNADFNIMLLRKAFKEKIIFVPNGILKTA</sequence>